<name>A0A2T6AJN5_9RHOB</name>
<dbReference type="Gene3D" id="3.40.50.1980">
    <property type="entry name" value="Nitrogenase molybdenum iron protein domain"/>
    <property type="match status" value="2"/>
</dbReference>
<dbReference type="AlphaFoldDB" id="A0A2T6AJN5"/>
<keyword evidence="3" id="KW-0813">Transport</keyword>
<dbReference type="PANTHER" id="PTHR30532">
    <property type="entry name" value="IRON III DICITRATE-BINDING PERIPLASMIC PROTEIN"/>
    <property type="match status" value="1"/>
</dbReference>
<keyword evidence="4" id="KW-0410">Iron transport</keyword>
<organism evidence="8 9">
    <name type="scientific">Allosediminivita pacifica</name>
    <dbReference type="NCBI Taxonomy" id="1267769"/>
    <lineage>
        <taxon>Bacteria</taxon>
        <taxon>Pseudomonadati</taxon>
        <taxon>Pseudomonadota</taxon>
        <taxon>Alphaproteobacteria</taxon>
        <taxon>Rhodobacterales</taxon>
        <taxon>Paracoccaceae</taxon>
        <taxon>Allosediminivita</taxon>
    </lineage>
</organism>
<comment type="similarity">
    <text evidence="2">Belongs to the bacterial solute-binding protein 8 family.</text>
</comment>
<dbReference type="PRINTS" id="PR01715">
    <property type="entry name" value="FERRIBNDNGPP"/>
</dbReference>
<dbReference type="RefSeq" id="WP_244641110.1">
    <property type="nucleotide sequence ID" value="NZ_BMEZ01000023.1"/>
</dbReference>
<evidence type="ECO:0000313" key="9">
    <source>
        <dbReference type="Proteomes" id="UP000244069"/>
    </source>
</evidence>
<evidence type="ECO:0000256" key="2">
    <source>
        <dbReference type="ARBA" id="ARBA00008814"/>
    </source>
</evidence>
<dbReference type="PANTHER" id="PTHR30532:SF1">
    <property type="entry name" value="IRON(3+)-HYDROXAMATE-BINDING PROTEIN FHUD"/>
    <property type="match status" value="1"/>
</dbReference>
<dbReference type="PROSITE" id="PS50983">
    <property type="entry name" value="FE_B12_PBP"/>
    <property type="match status" value="1"/>
</dbReference>
<keyword evidence="5 6" id="KW-0732">Signal</keyword>
<keyword evidence="9" id="KW-1185">Reference proteome</keyword>
<feature type="domain" description="Fe/B12 periplasmic-binding" evidence="7">
    <location>
        <begin position="31"/>
        <end position="291"/>
    </location>
</feature>
<evidence type="ECO:0000256" key="6">
    <source>
        <dbReference type="SAM" id="SignalP"/>
    </source>
</evidence>
<dbReference type="InterPro" id="IPR051313">
    <property type="entry name" value="Bact_iron-sidero_bind"/>
</dbReference>
<gene>
    <name evidence="8" type="ORF">C8N44_12374</name>
</gene>
<evidence type="ECO:0000256" key="4">
    <source>
        <dbReference type="ARBA" id="ARBA00022496"/>
    </source>
</evidence>
<comment type="subcellular location">
    <subcellularLocation>
        <location evidence="1">Cell envelope</location>
    </subcellularLocation>
</comment>
<proteinExistence type="inferred from homology"/>
<evidence type="ECO:0000256" key="5">
    <source>
        <dbReference type="ARBA" id="ARBA00022729"/>
    </source>
</evidence>
<evidence type="ECO:0000256" key="3">
    <source>
        <dbReference type="ARBA" id="ARBA00022448"/>
    </source>
</evidence>
<dbReference type="GO" id="GO:0030288">
    <property type="term" value="C:outer membrane-bounded periplasmic space"/>
    <property type="evidence" value="ECO:0007669"/>
    <property type="project" value="TreeGrafter"/>
</dbReference>
<keyword evidence="4" id="KW-0408">Iron</keyword>
<comment type="caution">
    <text evidence="8">The sequence shown here is derived from an EMBL/GenBank/DDBJ whole genome shotgun (WGS) entry which is preliminary data.</text>
</comment>
<dbReference type="Pfam" id="PF01497">
    <property type="entry name" value="Peripla_BP_2"/>
    <property type="match status" value="1"/>
</dbReference>
<protein>
    <submittedName>
        <fullName evidence="8">Iron complex transport system substrate-binding protein</fullName>
    </submittedName>
</protein>
<dbReference type="SUPFAM" id="SSF53807">
    <property type="entry name" value="Helical backbone' metal receptor"/>
    <property type="match status" value="1"/>
</dbReference>
<evidence type="ECO:0000313" key="8">
    <source>
        <dbReference type="EMBL" id="PTX43976.1"/>
    </source>
</evidence>
<feature type="chain" id="PRO_5015699126" evidence="6">
    <location>
        <begin position="27"/>
        <end position="293"/>
    </location>
</feature>
<sequence>MVNQTTIGRRAFLSGALALGAMQARAQNGPRLAAVDWAMLETALALGITPVSACELVRFRADARHPAVPEETVDLGLRSAPNFELLQLTRPDLVLTSPWYAQIEPRLSAIAPVMSHGTYLPGEAPWPHAVAALHAVGARTGHESAAREVEAGAEAEIAALSAQLAALRDRPLYAIEIGDARHFRAFGPDSMFGNMLSLLGVENAWDAPTEYSFAAPLPMERLSERPDARILAVGGIPTVARRGLRNSVLWNRLPPVAAGRFATLPPVNAFGGVPAGLRFARLLTDTLAPGATA</sequence>
<dbReference type="InterPro" id="IPR006311">
    <property type="entry name" value="TAT_signal"/>
</dbReference>
<dbReference type="EMBL" id="QBKN01000023">
    <property type="protein sequence ID" value="PTX43976.1"/>
    <property type="molecule type" value="Genomic_DNA"/>
</dbReference>
<dbReference type="InterPro" id="IPR002491">
    <property type="entry name" value="ABC_transptr_periplasmic_BD"/>
</dbReference>
<reference evidence="8 9" key="1">
    <citation type="submission" date="2018-04" db="EMBL/GenBank/DDBJ databases">
        <title>Genomic Encyclopedia of Archaeal and Bacterial Type Strains, Phase II (KMG-II): from individual species to whole genera.</title>
        <authorList>
            <person name="Goeker M."/>
        </authorList>
    </citation>
    <scope>NUCLEOTIDE SEQUENCE [LARGE SCALE GENOMIC DNA]</scope>
    <source>
        <strain evidence="8 9">DSM 29329</strain>
    </source>
</reference>
<accession>A0A2T6AJN5</accession>
<keyword evidence="4" id="KW-0406">Ion transport</keyword>
<feature type="signal peptide" evidence="6">
    <location>
        <begin position="1"/>
        <end position="26"/>
    </location>
</feature>
<dbReference type="Proteomes" id="UP000244069">
    <property type="component" value="Unassembled WGS sequence"/>
</dbReference>
<dbReference type="PROSITE" id="PS51318">
    <property type="entry name" value="TAT"/>
    <property type="match status" value="1"/>
</dbReference>
<evidence type="ECO:0000256" key="1">
    <source>
        <dbReference type="ARBA" id="ARBA00004196"/>
    </source>
</evidence>
<dbReference type="GO" id="GO:1901678">
    <property type="term" value="P:iron coordination entity transport"/>
    <property type="evidence" value="ECO:0007669"/>
    <property type="project" value="UniProtKB-ARBA"/>
</dbReference>
<evidence type="ECO:0000259" key="7">
    <source>
        <dbReference type="PROSITE" id="PS50983"/>
    </source>
</evidence>